<keyword evidence="7" id="KW-0560">Oxidoreductase</keyword>
<keyword evidence="11" id="KW-0676">Redox-active center</keyword>
<dbReference type="GO" id="GO:0016020">
    <property type="term" value="C:membrane"/>
    <property type="evidence" value="ECO:0007669"/>
    <property type="project" value="UniProtKB-SubCell"/>
</dbReference>
<keyword evidence="10" id="KW-0143">Chaperone</keyword>
<dbReference type="Proteomes" id="UP000448943">
    <property type="component" value="Unassembled WGS sequence"/>
</dbReference>
<keyword evidence="4 12" id="KW-0812">Transmembrane</keyword>
<dbReference type="NCBIfam" id="NF002849">
    <property type="entry name" value="PRK03113.1"/>
    <property type="match status" value="1"/>
</dbReference>
<dbReference type="InterPro" id="IPR012187">
    <property type="entry name" value="Disulphide_bond_form_BdbC"/>
</dbReference>
<feature type="transmembrane region" description="Helical" evidence="12">
    <location>
        <begin position="67"/>
        <end position="86"/>
    </location>
</feature>
<protein>
    <submittedName>
        <fullName evidence="13">Disulfide bond formation protein B</fullName>
    </submittedName>
</protein>
<dbReference type="GO" id="GO:0006457">
    <property type="term" value="P:protein folding"/>
    <property type="evidence" value="ECO:0007669"/>
    <property type="project" value="InterPro"/>
</dbReference>
<feature type="transmembrane region" description="Helical" evidence="12">
    <location>
        <begin position="12"/>
        <end position="30"/>
    </location>
</feature>
<evidence type="ECO:0000256" key="2">
    <source>
        <dbReference type="ARBA" id="ARBA00007602"/>
    </source>
</evidence>
<keyword evidence="8 12" id="KW-0472">Membrane</keyword>
<keyword evidence="5" id="KW-0249">Electron transport</keyword>
<evidence type="ECO:0000256" key="1">
    <source>
        <dbReference type="ARBA" id="ARBA00004141"/>
    </source>
</evidence>
<dbReference type="InterPro" id="IPR023380">
    <property type="entry name" value="DsbB-like_sf"/>
</dbReference>
<evidence type="ECO:0000256" key="7">
    <source>
        <dbReference type="ARBA" id="ARBA00023002"/>
    </source>
</evidence>
<dbReference type="Pfam" id="PF02600">
    <property type="entry name" value="DsbB"/>
    <property type="match status" value="1"/>
</dbReference>
<name>A0A6N9PXW1_9BACL</name>
<keyword evidence="6 12" id="KW-1133">Transmembrane helix</keyword>
<keyword evidence="14" id="KW-1185">Reference proteome</keyword>
<dbReference type="PIRSF" id="PIRSF036659">
    <property type="entry name" value="BdbC"/>
    <property type="match status" value="1"/>
</dbReference>
<evidence type="ECO:0000256" key="11">
    <source>
        <dbReference type="ARBA" id="ARBA00023284"/>
    </source>
</evidence>
<evidence type="ECO:0000256" key="12">
    <source>
        <dbReference type="SAM" id="Phobius"/>
    </source>
</evidence>
<evidence type="ECO:0000256" key="10">
    <source>
        <dbReference type="ARBA" id="ARBA00023186"/>
    </source>
</evidence>
<keyword evidence="9" id="KW-1015">Disulfide bond</keyword>
<comment type="caution">
    <text evidence="13">The sequence shown here is derived from an EMBL/GenBank/DDBJ whole genome shotgun (WGS) entry which is preliminary data.</text>
</comment>
<evidence type="ECO:0000313" key="13">
    <source>
        <dbReference type="EMBL" id="NBI28349.1"/>
    </source>
</evidence>
<dbReference type="AlphaFoldDB" id="A0A6N9PXW1"/>
<keyword evidence="3" id="KW-0813">Transport</keyword>
<dbReference type="SUPFAM" id="SSF158442">
    <property type="entry name" value="DsbB-like"/>
    <property type="match status" value="1"/>
</dbReference>
<feature type="transmembrane region" description="Helical" evidence="12">
    <location>
        <begin position="42"/>
        <end position="60"/>
    </location>
</feature>
<accession>A0A6N9PXW1</accession>
<dbReference type="EMBL" id="SIJB01000013">
    <property type="protein sequence ID" value="NBI28349.1"/>
    <property type="molecule type" value="Genomic_DNA"/>
</dbReference>
<sequence length="145" mass="16766">MKFKKFMLSDGLYVSWAISLIATLGSLYFSEIREYIPCTYCWYQRILMYPLVILIGIAAIRKDHKIVIYTLPMTLLGIFISGYHYIIQKTSLFQDTGDSCGIIPCNASYINWLNFITIPFLSFTAFTLISIILLYIWKNTSNEKA</sequence>
<dbReference type="OrthoDB" id="158402at2"/>
<dbReference type="Gene3D" id="1.20.1550.10">
    <property type="entry name" value="DsbB-like"/>
    <property type="match status" value="1"/>
</dbReference>
<comment type="subcellular location">
    <subcellularLocation>
        <location evidence="1">Membrane</location>
        <topology evidence="1">Multi-pass membrane protein</topology>
    </subcellularLocation>
</comment>
<feature type="transmembrane region" description="Helical" evidence="12">
    <location>
        <begin position="116"/>
        <end position="137"/>
    </location>
</feature>
<proteinExistence type="inferred from homology"/>
<evidence type="ECO:0000256" key="8">
    <source>
        <dbReference type="ARBA" id="ARBA00023136"/>
    </source>
</evidence>
<evidence type="ECO:0000256" key="6">
    <source>
        <dbReference type="ARBA" id="ARBA00022989"/>
    </source>
</evidence>
<reference evidence="13 14" key="1">
    <citation type="submission" date="2019-01" db="EMBL/GenBank/DDBJ databases">
        <title>Chengkuizengella sp. nov., isolated from deep-sea sediment of East Pacific Ocean.</title>
        <authorList>
            <person name="Yang J."/>
            <person name="Lai Q."/>
            <person name="Shao Z."/>
        </authorList>
    </citation>
    <scope>NUCLEOTIDE SEQUENCE [LARGE SCALE GENOMIC DNA]</scope>
    <source>
        <strain evidence="13 14">YPA3-1-1</strain>
    </source>
</reference>
<dbReference type="HAMAP" id="MF_00287">
    <property type="entry name" value="BdbC"/>
    <property type="match status" value="1"/>
</dbReference>
<organism evidence="13 14">
    <name type="scientific">Chengkuizengella marina</name>
    <dbReference type="NCBI Taxonomy" id="2507566"/>
    <lineage>
        <taxon>Bacteria</taxon>
        <taxon>Bacillati</taxon>
        <taxon>Bacillota</taxon>
        <taxon>Bacilli</taxon>
        <taxon>Bacillales</taxon>
        <taxon>Paenibacillaceae</taxon>
        <taxon>Chengkuizengella</taxon>
    </lineage>
</organism>
<dbReference type="PANTHER" id="PTHR43469:SF1">
    <property type="entry name" value="SPBETA PROPHAGE-DERIVED DISULFIDE BOND FORMATION PROTEIN B"/>
    <property type="match status" value="1"/>
</dbReference>
<evidence type="ECO:0000256" key="5">
    <source>
        <dbReference type="ARBA" id="ARBA00022982"/>
    </source>
</evidence>
<comment type="similarity">
    <text evidence="2">Belongs to the DsbB family. BdbC subfamily.</text>
</comment>
<dbReference type="InterPro" id="IPR003752">
    <property type="entry name" value="DiS_bond_form_DsbB/BdbC"/>
</dbReference>
<dbReference type="RefSeq" id="WP_160645140.1">
    <property type="nucleotide sequence ID" value="NZ_SIJB01000013.1"/>
</dbReference>
<evidence type="ECO:0000256" key="3">
    <source>
        <dbReference type="ARBA" id="ARBA00022448"/>
    </source>
</evidence>
<evidence type="ECO:0000313" key="14">
    <source>
        <dbReference type="Proteomes" id="UP000448943"/>
    </source>
</evidence>
<evidence type="ECO:0000256" key="4">
    <source>
        <dbReference type="ARBA" id="ARBA00022692"/>
    </source>
</evidence>
<dbReference type="GO" id="GO:0015035">
    <property type="term" value="F:protein-disulfide reductase activity"/>
    <property type="evidence" value="ECO:0007669"/>
    <property type="project" value="InterPro"/>
</dbReference>
<dbReference type="PANTHER" id="PTHR43469">
    <property type="entry name" value="DISULFIDE FORMATION PROTEIN-RELATED"/>
    <property type="match status" value="1"/>
</dbReference>
<gene>
    <name evidence="13" type="ORF">ERL59_05210</name>
</gene>
<evidence type="ECO:0000256" key="9">
    <source>
        <dbReference type="ARBA" id="ARBA00023157"/>
    </source>
</evidence>